<feature type="compositionally biased region" description="Acidic residues" evidence="4">
    <location>
        <begin position="549"/>
        <end position="559"/>
    </location>
</feature>
<feature type="region of interest" description="Disordered" evidence="4">
    <location>
        <begin position="376"/>
        <end position="423"/>
    </location>
</feature>
<accession>A0AAD5XIK7</accession>
<feature type="coiled-coil region" evidence="3">
    <location>
        <begin position="140"/>
        <end position="167"/>
    </location>
</feature>
<dbReference type="PANTHER" id="PTHR14095:SF0">
    <property type="entry name" value="MIP22305P"/>
    <property type="match status" value="1"/>
</dbReference>
<feature type="region of interest" description="Disordered" evidence="4">
    <location>
        <begin position="494"/>
        <end position="577"/>
    </location>
</feature>
<dbReference type="AlphaFoldDB" id="A0AAD5XIK7"/>
<keyword evidence="3" id="KW-0175">Coiled coil</keyword>
<dbReference type="PROSITE" id="PS00018">
    <property type="entry name" value="EF_HAND_1"/>
    <property type="match status" value="1"/>
</dbReference>
<organism evidence="6 7">
    <name type="scientific">Physocladia obscura</name>
    <dbReference type="NCBI Taxonomy" id="109957"/>
    <lineage>
        <taxon>Eukaryota</taxon>
        <taxon>Fungi</taxon>
        <taxon>Fungi incertae sedis</taxon>
        <taxon>Chytridiomycota</taxon>
        <taxon>Chytridiomycota incertae sedis</taxon>
        <taxon>Chytridiomycetes</taxon>
        <taxon>Chytridiales</taxon>
        <taxon>Chytriomycetaceae</taxon>
        <taxon>Physocladia</taxon>
    </lineage>
</organism>
<reference evidence="6" key="1">
    <citation type="submission" date="2020-05" db="EMBL/GenBank/DDBJ databases">
        <title>Phylogenomic resolution of chytrid fungi.</title>
        <authorList>
            <person name="Stajich J.E."/>
            <person name="Amses K."/>
            <person name="Simmons R."/>
            <person name="Seto K."/>
            <person name="Myers J."/>
            <person name="Bonds A."/>
            <person name="Quandt C.A."/>
            <person name="Barry K."/>
            <person name="Liu P."/>
            <person name="Grigoriev I."/>
            <person name="Longcore J.E."/>
            <person name="James T.Y."/>
        </authorList>
    </citation>
    <scope>NUCLEOTIDE SEQUENCE</scope>
    <source>
        <strain evidence="6">JEL0513</strain>
    </source>
</reference>
<dbReference type="SUPFAM" id="SSF47473">
    <property type="entry name" value="EF-hand"/>
    <property type="match status" value="1"/>
</dbReference>
<dbReference type="InterPro" id="IPR002048">
    <property type="entry name" value="EF_hand_dom"/>
</dbReference>
<evidence type="ECO:0000313" key="6">
    <source>
        <dbReference type="EMBL" id="KAJ3130636.1"/>
    </source>
</evidence>
<keyword evidence="1" id="KW-0479">Metal-binding</keyword>
<evidence type="ECO:0000256" key="3">
    <source>
        <dbReference type="SAM" id="Coils"/>
    </source>
</evidence>
<feature type="region of interest" description="Disordered" evidence="4">
    <location>
        <begin position="1"/>
        <end position="97"/>
    </location>
</feature>
<gene>
    <name evidence="6" type="primary">PPP2R3A_2</name>
    <name evidence="6" type="ORF">HK100_007794</name>
</gene>
<evidence type="ECO:0000313" key="7">
    <source>
        <dbReference type="Proteomes" id="UP001211907"/>
    </source>
</evidence>
<feature type="compositionally biased region" description="Low complexity" evidence="4">
    <location>
        <begin position="379"/>
        <end position="400"/>
    </location>
</feature>
<dbReference type="Gene3D" id="1.10.238.220">
    <property type="match status" value="1"/>
</dbReference>
<dbReference type="Pfam" id="PF17958">
    <property type="entry name" value="EF-hand_13"/>
    <property type="match status" value="1"/>
</dbReference>
<dbReference type="PANTHER" id="PTHR14095">
    <property type="entry name" value="PHOSPHATASE 2A REGULATORY SUBUNIT-RELATED"/>
    <property type="match status" value="1"/>
</dbReference>
<dbReference type="InterPro" id="IPR041534">
    <property type="entry name" value="EF-hand_13"/>
</dbReference>
<comment type="caution">
    <text evidence="6">The sequence shown here is derived from an EMBL/GenBank/DDBJ whole genome shotgun (WGS) entry which is preliminary data.</text>
</comment>
<protein>
    <submittedName>
        <fullName evidence="6">Serine/threonine-protein phosphatase 2A regulatory subunit B'' subunit alpha</fullName>
    </submittedName>
</protein>
<evidence type="ECO:0000256" key="1">
    <source>
        <dbReference type="ARBA" id="ARBA00022723"/>
    </source>
</evidence>
<dbReference type="Proteomes" id="UP001211907">
    <property type="component" value="Unassembled WGS sequence"/>
</dbReference>
<feature type="region of interest" description="Disordered" evidence="4">
    <location>
        <begin position="274"/>
        <end position="309"/>
    </location>
</feature>
<dbReference type="Gene3D" id="1.10.238.10">
    <property type="entry name" value="EF-hand"/>
    <property type="match status" value="1"/>
</dbReference>
<evidence type="ECO:0000256" key="2">
    <source>
        <dbReference type="ARBA" id="ARBA00022837"/>
    </source>
</evidence>
<dbReference type="GO" id="GO:0000159">
    <property type="term" value="C:protein phosphatase type 2A complex"/>
    <property type="evidence" value="ECO:0007669"/>
    <property type="project" value="TreeGrafter"/>
</dbReference>
<feature type="compositionally biased region" description="Low complexity" evidence="4">
    <location>
        <begin position="88"/>
        <end position="97"/>
    </location>
</feature>
<dbReference type="GO" id="GO:0019888">
    <property type="term" value="F:protein phosphatase regulator activity"/>
    <property type="evidence" value="ECO:0007669"/>
    <property type="project" value="TreeGrafter"/>
</dbReference>
<dbReference type="EMBL" id="JADGJH010000370">
    <property type="protein sequence ID" value="KAJ3130636.1"/>
    <property type="molecule type" value="Genomic_DNA"/>
</dbReference>
<dbReference type="GO" id="GO:0005509">
    <property type="term" value="F:calcium ion binding"/>
    <property type="evidence" value="ECO:0007669"/>
    <property type="project" value="InterPro"/>
</dbReference>
<dbReference type="PROSITE" id="PS50222">
    <property type="entry name" value="EF_HAND_2"/>
    <property type="match status" value="1"/>
</dbReference>
<sequence length="1280" mass="138943">MKRWLSRWSSPTPTTTTTATSTVPTSAPTSAKTSVAATGTGSDGGQGAAVTAAPPSAISPPPQSADSDGVLGPVGKERRKRGSRDSDGSASSSSMSFRGFMLRASSAPESGAGADKDGKDKESTARSFFARLLASNSTSIQQLKEQQQKEKEQREREREQALVLEQALTAHAPPVLFAPPEPELPAPVVVVMTAGGVGGSVLEAPAVAALKGERRTSHSPRSSLLGHNIALAAADEQLLNAAVAARLLDESNQDFDSAATTPCSVSGMTNNVNDVADSSATSPVPSKPNTPLPLDALATPTPAPANPVQLNRRASMPTISTSTASSTSSTSVVAVAAAAVSEVTKIMRRTSSLHWVNSVPDLDSIAEDSSVASIVPIQPSKSSGSSSPNKNSKNRTSSPLSLPPSPPGTPTRDSPPAVNEDDYGLVVGSNSLATHQDSRFSVGTEATITNLSPIEDNNIVAVTQGDVIVAATAHATEKVSDEPALLVDGGSVEEYEGEGAVSSTSFTSDEDYTGTVSRDEEESTSPTQFRKRSRSSSSEDATVVQDGSDSFDDKEEEFEDQKGSSTTDGKAQHFVSDSRMPVLSPLIEETEETLQSDYKDDFTKDLLESEQNEIEVEHIQEQVQNYVNLDLTNLEQIGTKEILQDEVKSLTVVAVQDIGSPSALSPSTTVITAEQFAALEPQSEEEEPALDEFEKEAITGIVDEMFSSVGASSTIENLAAIATLDDSKNAQLPSTKETGLRVTNPEIFPNDYLDPELVLPPAADTTSVETKTDQVEKTLQALKTRLTFRPTVAMGEKEKLANYVLELARPIFFPPPSASASSSAETINTNSIIPRKSIPVHQKSVLLSRSEFEVVTVCCRLPRHLSYALHKKICTLTPEASKTGVVGWSEFELFVEGIYQRWNPDVEALAFEILKTGGARDKWLVPEDFRVFVEDVLDNNSAFAFLASSPDFQARFTETVIVRLFYSSHFHGRNRLSLRDFRTAQIYKIIADIESATNSLGLNIPPPFSYKDFYVIYCAFWELDKDHDMYLTLHDLERYSDRGISHAALARVIECYGKVPVLPTVEDGSSDTVDAHVSPSTVSMLAKNRIKCFGFKEFVAFIMAVEDKTSVSGLYYWFRVLDIDEDGLVSLLEIETFWEHQYTKVPEQYTVYDFFSLILDLIRPDSNSITLLDLKRNAKAAGLFLDFLLDSRRHMENIRRSADVTFRLNDEVWVTEEDDEDVLASPGADAVNKDANITTSVAQPEILPKRIKLEGWQKFAERRYRLLSGTNTDDEGDDDL</sequence>
<keyword evidence="7" id="KW-1185">Reference proteome</keyword>
<dbReference type="InterPro" id="IPR011992">
    <property type="entry name" value="EF-hand-dom_pair"/>
</dbReference>
<feature type="compositionally biased region" description="Low complexity" evidence="4">
    <location>
        <begin position="9"/>
        <end position="38"/>
    </location>
</feature>
<dbReference type="InterPro" id="IPR018247">
    <property type="entry name" value="EF_Hand_1_Ca_BS"/>
</dbReference>
<feature type="domain" description="EF-hand" evidence="5">
    <location>
        <begin position="1109"/>
        <end position="1144"/>
    </location>
</feature>
<feature type="compositionally biased region" description="Polar residues" evidence="4">
    <location>
        <begin position="274"/>
        <end position="284"/>
    </location>
</feature>
<name>A0AAD5XIK7_9FUNG</name>
<proteinExistence type="predicted"/>
<evidence type="ECO:0000256" key="4">
    <source>
        <dbReference type="SAM" id="MobiDB-lite"/>
    </source>
</evidence>
<keyword evidence="2" id="KW-0106">Calcium</keyword>
<evidence type="ECO:0000259" key="5">
    <source>
        <dbReference type="PROSITE" id="PS50222"/>
    </source>
</evidence>